<evidence type="ECO:0000313" key="4">
    <source>
        <dbReference type="EMBL" id="TKT70796.1"/>
    </source>
</evidence>
<comment type="caution">
    <text evidence="4">The sequence shown here is derived from an EMBL/GenBank/DDBJ whole genome shotgun (WGS) entry which is preliminary data.</text>
</comment>
<evidence type="ECO:0000313" key="3">
    <source>
        <dbReference type="EMBL" id="MBB5052438.1"/>
    </source>
</evidence>
<reference evidence="3 6" key="2">
    <citation type="submission" date="2020-08" db="EMBL/GenBank/DDBJ databases">
        <title>Genomic Encyclopedia of Type Strains, Phase IV (KMG-IV): sequencing the most valuable type-strain genomes for metagenomic binning, comparative biology and taxonomic classification.</title>
        <authorList>
            <person name="Goeker M."/>
        </authorList>
    </citation>
    <scope>NUCLEOTIDE SEQUENCE [LARGE SCALE GENOMIC DNA]</scope>
    <source>
        <strain evidence="3 6">DSM 17498</strain>
    </source>
</reference>
<evidence type="ECO:0000256" key="1">
    <source>
        <dbReference type="SAM" id="MobiDB-lite"/>
    </source>
</evidence>
<protein>
    <recommendedName>
        <fullName evidence="7">Lipoprotein</fullName>
    </recommendedName>
</protein>
<keyword evidence="2" id="KW-0732">Signal</keyword>
<dbReference type="EMBL" id="LBIA02000001">
    <property type="protein sequence ID" value="TKT70796.1"/>
    <property type="molecule type" value="Genomic_DNA"/>
</dbReference>
<evidence type="ECO:0000313" key="6">
    <source>
        <dbReference type="Proteomes" id="UP000521227"/>
    </source>
</evidence>
<evidence type="ECO:0000313" key="5">
    <source>
        <dbReference type="Proteomes" id="UP000034832"/>
    </source>
</evidence>
<feature type="region of interest" description="Disordered" evidence="1">
    <location>
        <begin position="45"/>
        <end position="89"/>
    </location>
</feature>
<dbReference type="PROSITE" id="PS51257">
    <property type="entry name" value="PROKAR_LIPOPROTEIN"/>
    <property type="match status" value="1"/>
</dbReference>
<evidence type="ECO:0008006" key="7">
    <source>
        <dbReference type="Google" id="ProtNLM"/>
    </source>
</evidence>
<sequence length="89" mass="9733">MQTKFRMMMAFATVALLLSACAQFERNTSPQATVDDDAYCRANSGEPGSSAYAACRKDRDVQSSRASGGGSRIERAHRNLAEDMLNNPR</sequence>
<dbReference type="RefSeq" id="WP_046828579.1">
    <property type="nucleotide sequence ID" value="NZ_JACHIJ010000003.1"/>
</dbReference>
<dbReference type="STRING" id="211460.YH63_14040"/>
<dbReference type="EMBL" id="JACHIJ010000003">
    <property type="protein sequence ID" value="MBB5052438.1"/>
    <property type="molecule type" value="Genomic_DNA"/>
</dbReference>
<name>A0A4U6BKN0_9BRAD</name>
<dbReference type="OrthoDB" id="8129622at2"/>
<reference evidence="4 5" key="1">
    <citation type="submission" date="2019-04" db="EMBL/GenBank/DDBJ databases">
        <title>Whole genome sequencing of cave bacteria.</title>
        <authorList>
            <person name="Gan H.M."/>
            <person name="Barton H."/>
            <person name="Savka M.A."/>
        </authorList>
    </citation>
    <scope>NUCLEOTIDE SEQUENCE [LARGE SCALE GENOMIC DNA]</scope>
    <source>
        <strain evidence="4 5">LC387</strain>
    </source>
</reference>
<dbReference type="AlphaFoldDB" id="A0A4U6BKN0"/>
<evidence type="ECO:0000256" key="2">
    <source>
        <dbReference type="SAM" id="SignalP"/>
    </source>
</evidence>
<gene>
    <name evidence="3" type="ORF">HNQ36_002412</name>
    <name evidence="4" type="ORF">YH63_004865</name>
</gene>
<proteinExistence type="predicted"/>
<feature type="compositionally biased region" description="Basic and acidic residues" evidence="1">
    <location>
        <begin position="72"/>
        <end position="81"/>
    </location>
</feature>
<dbReference type="Proteomes" id="UP000034832">
    <property type="component" value="Unassembled WGS sequence"/>
</dbReference>
<feature type="chain" id="PRO_5044609737" description="Lipoprotein" evidence="2">
    <location>
        <begin position="23"/>
        <end position="89"/>
    </location>
</feature>
<organism evidence="4 5">
    <name type="scientific">Afipia massiliensis</name>
    <dbReference type="NCBI Taxonomy" id="211460"/>
    <lineage>
        <taxon>Bacteria</taxon>
        <taxon>Pseudomonadati</taxon>
        <taxon>Pseudomonadota</taxon>
        <taxon>Alphaproteobacteria</taxon>
        <taxon>Hyphomicrobiales</taxon>
        <taxon>Nitrobacteraceae</taxon>
        <taxon>Afipia</taxon>
    </lineage>
</organism>
<dbReference type="Proteomes" id="UP000521227">
    <property type="component" value="Unassembled WGS sequence"/>
</dbReference>
<feature type="signal peptide" evidence="2">
    <location>
        <begin position="1"/>
        <end position="22"/>
    </location>
</feature>
<accession>A0A4U6BKN0</accession>
<keyword evidence="5" id="KW-1185">Reference proteome</keyword>